<evidence type="ECO:0000256" key="1">
    <source>
        <dbReference type="SAM" id="MobiDB-lite"/>
    </source>
</evidence>
<dbReference type="EMBL" id="VLKE01000001">
    <property type="protein sequence ID" value="TWH70459.1"/>
    <property type="molecule type" value="Genomic_DNA"/>
</dbReference>
<dbReference type="Pfam" id="PF09660">
    <property type="entry name" value="DUF2397"/>
    <property type="match status" value="1"/>
</dbReference>
<sequence length="544" mass="59396">MPLGTGSPAQPFAHLQAQNSALYRQILDAFVRAKQRFTVHLRPEDVLIEILTAVRSTTEEVPTGAGPSLETVRAALDQLAGWGNLRADPDTGRVTTVEDFHRARYLYQLTREGHAAEDAIARYEEAIGRRGALQSVALSDIAEQLRGLLAVAEAAAAGEPPDAAKTHLLLLSLVDRFTGLADNAQAFMASLRRAIDFSDADVAAFLAYKEQLIAYLERFIADLANRGAEIAALARRIEAVGVTPLLEVAARREAADAAPREEHGGADGRDGLDRDAWDGHDAAMRQALDTWRLRWAGLRDWFISGDSSRPAQARLLRTAAIGGIRQLLSTVAAINERRAGRSDRSADFRRLALWFAETPDDEAAHRLWHTAFGLSPARHLTTTAATLAAAEERPVPAATPWARAPRLEISPRLRRTGSYERRGAPNRVIDRSEQRRVLAERMRREAEQTARARAALATPGPIRLSELAGLDSAEFRLFLQLLGDALAARRPDQSEVTTTTSDGTMAVRLRRVDGAPPARVVTQDGVLTGPEHLIEITDLVGADR</sequence>
<keyword evidence="3" id="KW-1185">Reference proteome</keyword>
<dbReference type="InterPro" id="IPR013493">
    <property type="entry name" value="CHP02677"/>
</dbReference>
<evidence type="ECO:0000313" key="3">
    <source>
        <dbReference type="Proteomes" id="UP000319825"/>
    </source>
</evidence>
<dbReference type="AlphaFoldDB" id="A0A562IHG5"/>
<proteinExistence type="predicted"/>
<dbReference type="NCBIfam" id="TIGR02677">
    <property type="entry name" value="TIGR02677 family protein"/>
    <property type="match status" value="1"/>
</dbReference>
<comment type="caution">
    <text evidence="2">The sequence shown here is derived from an EMBL/GenBank/DDBJ whole genome shotgun (WGS) entry which is preliminary data.</text>
</comment>
<gene>
    <name evidence="2" type="ORF">JD77_05484</name>
</gene>
<name>A0A562IHG5_MICOL</name>
<dbReference type="RefSeq" id="WP_145776733.1">
    <property type="nucleotide sequence ID" value="NZ_BAAATQ010000258.1"/>
</dbReference>
<dbReference type="Proteomes" id="UP000319825">
    <property type="component" value="Unassembled WGS sequence"/>
</dbReference>
<protein>
    <submittedName>
        <fullName evidence="2">Uncharacterized protein (TIGR02677 family)</fullName>
    </submittedName>
</protein>
<dbReference type="OrthoDB" id="5508807at2"/>
<reference evidence="2 3" key="1">
    <citation type="submission" date="2019-07" db="EMBL/GenBank/DDBJ databases">
        <title>R&amp;d 2014.</title>
        <authorList>
            <person name="Klenk H.-P."/>
        </authorList>
    </citation>
    <scope>NUCLEOTIDE SEQUENCE [LARGE SCALE GENOMIC DNA]</scope>
    <source>
        <strain evidence="2 3">DSM 43868</strain>
    </source>
</reference>
<evidence type="ECO:0000313" key="2">
    <source>
        <dbReference type="EMBL" id="TWH70459.1"/>
    </source>
</evidence>
<accession>A0A562IHG5</accession>
<feature type="region of interest" description="Disordered" evidence="1">
    <location>
        <begin position="253"/>
        <end position="273"/>
    </location>
</feature>
<organism evidence="2 3">
    <name type="scientific">Micromonospora olivasterospora</name>
    <dbReference type="NCBI Taxonomy" id="1880"/>
    <lineage>
        <taxon>Bacteria</taxon>
        <taxon>Bacillati</taxon>
        <taxon>Actinomycetota</taxon>
        <taxon>Actinomycetes</taxon>
        <taxon>Micromonosporales</taxon>
        <taxon>Micromonosporaceae</taxon>
        <taxon>Micromonospora</taxon>
    </lineage>
</organism>